<protein>
    <submittedName>
        <fullName evidence="1">Uncharacterized protein</fullName>
    </submittedName>
</protein>
<gene>
    <name evidence="1" type="ORF">SDC9_189011</name>
</gene>
<comment type="caution">
    <text evidence="1">The sequence shown here is derived from an EMBL/GenBank/DDBJ whole genome shotgun (WGS) entry which is preliminary data.</text>
</comment>
<dbReference type="AlphaFoldDB" id="A0A645HQX6"/>
<proteinExistence type="predicted"/>
<organism evidence="1">
    <name type="scientific">bioreactor metagenome</name>
    <dbReference type="NCBI Taxonomy" id="1076179"/>
    <lineage>
        <taxon>unclassified sequences</taxon>
        <taxon>metagenomes</taxon>
        <taxon>ecological metagenomes</taxon>
    </lineage>
</organism>
<name>A0A645HQX6_9ZZZZ</name>
<evidence type="ECO:0000313" key="1">
    <source>
        <dbReference type="EMBL" id="MPN41465.1"/>
    </source>
</evidence>
<accession>A0A645HQX6</accession>
<dbReference type="EMBL" id="VSSQ01098537">
    <property type="protein sequence ID" value="MPN41465.1"/>
    <property type="molecule type" value="Genomic_DNA"/>
</dbReference>
<reference evidence="1" key="1">
    <citation type="submission" date="2019-08" db="EMBL/GenBank/DDBJ databases">
        <authorList>
            <person name="Kucharzyk K."/>
            <person name="Murdoch R.W."/>
            <person name="Higgins S."/>
            <person name="Loffler F."/>
        </authorList>
    </citation>
    <scope>NUCLEOTIDE SEQUENCE</scope>
</reference>
<sequence length="45" mass="5308">MLFMFVLTPNRTKTVLDRTGKSCQHMCFQLTDIDHDIRILHGFNL</sequence>